<reference evidence="2" key="1">
    <citation type="journal article" date="2020" name="Mitochondrial DNA Part B Resour">
        <title>Complete mitochondrial genome of Pseudachorutes palmiensis (Collembola: Neanuridae).</title>
        <authorList>
            <person name="Dong J."/>
            <person name="Zhang F."/>
            <person name="Wang X."/>
        </authorList>
    </citation>
    <scope>NUCLEOTIDE SEQUENCE</scope>
</reference>
<dbReference type="AlphaFoldDB" id="A0A6G6A4E4"/>
<evidence type="ECO:0000256" key="1">
    <source>
        <dbReference type="SAM" id="Phobius"/>
    </source>
</evidence>
<protein>
    <submittedName>
        <fullName evidence="2">ATP synthase F0 subunit 8</fullName>
    </submittedName>
</protein>
<keyword evidence="1" id="KW-0812">Transmembrane</keyword>
<proteinExistence type="predicted"/>
<evidence type="ECO:0000313" key="2">
    <source>
        <dbReference type="EMBL" id="QID03176.1"/>
    </source>
</evidence>
<name>A0A6G6A4E4_9HEXA</name>
<dbReference type="RefSeq" id="YP_009740449.1">
    <property type="nucleotide sequence ID" value="NC_046522.1"/>
</dbReference>
<organism evidence="2">
    <name type="scientific">Salina celebensis</name>
    <dbReference type="NCBI Taxonomy" id="1588069"/>
    <lineage>
        <taxon>Eukaryota</taxon>
        <taxon>Metazoa</taxon>
        <taxon>Ecdysozoa</taxon>
        <taxon>Arthropoda</taxon>
        <taxon>Hexapoda</taxon>
        <taxon>Collembola</taxon>
        <taxon>Entomobryomorpha</taxon>
        <taxon>Entomobryoidea</taxon>
        <taxon>Paronellidae</taxon>
        <taxon>Salina</taxon>
    </lineage>
</organism>
<keyword evidence="1" id="KW-1133">Transmembrane helix</keyword>
<feature type="transmembrane region" description="Helical" evidence="1">
    <location>
        <begin position="6"/>
        <end position="26"/>
    </location>
</feature>
<gene>
    <name evidence="2" type="primary">ATP8</name>
</gene>
<keyword evidence="2" id="KW-0496">Mitochondrion</keyword>
<accession>A0A6G6A4E4</accession>
<keyword evidence="1" id="KW-0472">Membrane</keyword>
<dbReference type="CTD" id="4509"/>
<geneLocation type="mitochondrion" evidence="2"/>
<dbReference type="GeneID" id="44796800"/>
<sequence>MSPLMWAPLFISFSTLLLFAMIKIYFKPGSTLSSLKSETNSITNPVKLDNPWMW</sequence>
<dbReference type="EMBL" id="MK409685">
    <property type="protein sequence ID" value="QID03176.1"/>
    <property type="molecule type" value="Genomic_DNA"/>
</dbReference>